<reference evidence="7 8" key="1">
    <citation type="submission" date="2020-07" db="EMBL/GenBank/DDBJ databases">
        <title>Sequencing the genomes of 1000 actinobacteria strains.</title>
        <authorList>
            <person name="Klenk H.-P."/>
        </authorList>
    </citation>
    <scope>NUCLEOTIDE SEQUENCE [LARGE SCALE GENOMIC DNA]</scope>
    <source>
        <strain evidence="7 8">DSM 24723</strain>
    </source>
</reference>
<dbReference type="GO" id="GO:0046872">
    <property type="term" value="F:metal ion binding"/>
    <property type="evidence" value="ECO:0007669"/>
    <property type="project" value="InterPro"/>
</dbReference>
<dbReference type="InterPro" id="IPR006127">
    <property type="entry name" value="ZnuA-like"/>
</dbReference>
<evidence type="ECO:0000256" key="3">
    <source>
        <dbReference type="ARBA" id="ARBA00022729"/>
    </source>
</evidence>
<organism evidence="7 8">
    <name type="scientific">Janibacter alkaliphilus</name>
    <dbReference type="NCBI Taxonomy" id="1069963"/>
    <lineage>
        <taxon>Bacteria</taxon>
        <taxon>Bacillati</taxon>
        <taxon>Actinomycetota</taxon>
        <taxon>Actinomycetes</taxon>
        <taxon>Micrococcales</taxon>
        <taxon>Intrasporangiaceae</taxon>
        <taxon>Janibacter</taxon>
    </lineage>
</organism>
<dbReference type="EMBL" id="JACBZX010000001">
    <property type="protein sequence ID" value="NYG38420.1"/>
    <property type="molecule type" value="Genomic_DNA"/>
</dbReference>
<dbReference type="GO" id="GO:0007155">
    <property type="term" value="P:cell adhesion"/>
    <property type="evidence" value="ECO:0007669"/>
    <property type="project" value="InterPro"/>
</dbReference>
<feature type="chain" id="PRO_5032397211" evidence="6">
    <location>
        <begin position="24"/>
        <end position="324"/>
    </location>
</feature>
<keyword evidence="2 4" id="KW-0813">Transport</keyword>
<dbReference type="PRINTS" id="PR00690">
    <property type="entry name" value="ADHESNFAMILY"/>
</dbReference>
<dbReference type="Pfam" id="PF01297">
    <property type="entry name" value="ZnuA"/>
    <property type="match status" value="1"/>
</dbReference>
<feature type="signal peptide" evidence="6">
    <location>
        <begin position="1"/>
        <end position="23"/>
    </location>
</feature>
<keyword evidence="3 6" id="KW-0732">Signal</keyword>
<name>A0A852XA77_9MICO</name>
<comment type="caution">
    <text evidence="7">The sequence shown here is derived from an EMBL/GenBank/DDBJ whole genome shotgun (WGS) entry which is preliminary data.</text>
</comment>
<dbReference type="PROSITE" id="PS51257">
    <property type="entry name" value="PROKAR_LIPOPROTEIN"/>
    <property type="match status" value="1"/>
</dbReference>
<evidence type="ECO:0000256" key="1">
    <source>
        <dbReference type="ARBA" id="ARBA00011028"/>
    </source>
</evidence>
<dbReference type="PANTHER" id="PTHR42953">
    <property type="entry name" value="HIGH-AFFINITY ZINC UPTAKE SYSTEM PROTEIN ZNUA-RELATED"/>
    <property type="match status" value="1"/>
</dbReference>
<dbReference type="AlphaFoldDB" id="A0A852XA77"/>
<dbReference type="Proteomes" id="UP000592181">
    <property type="component" value="Unassembled WGS sequence"/>
</dbReference>
<evidence type="ECO:0000313" key="7">
    <source>
        <dbReference type="EMBL" id="NYG38420.1"/>
    </source>
</evidence>
<dbReference type="Gene3D" id="3.40.50.1980">
    <property type="entry name" value="Nitrogenase molybdenum iron protein domain"/>
    <property type="match status" value="2"/>
</dbReference>
<dbReference type="InterPro" id="IPR050492">
    <property type="entry name" value="Bact_metal-bind_prot9"/>
</dbReference>
<gene>
    <name evidence="7" type="ORF">BJY28_002889</name>
</gene>
<proteinExistence type="inferred from homology"/>
<dbReference type="GO" id="GO:0030001">
    <property type="term" value="P:metal ion transport"/>
    <property type="evidence" value="ECO:0007669"/>
    <property type="project" value="InterPro"/>
</dbReference>
<dbReference type="RefSeq" id="WP_179463615.1">
    <property type="nucleotide sequence ID" value="NZ_JACBZX010000001.1"/>
</dbReference>
<sequence length="324" mass="34464">MNARRLAAALAAPACALSLAACGDDTGTASDGTERLQLVTSLYPLQEALEQIGGDHVEVTNLTAAGAEPHDLELTPQDVLTVQEADAVVYLSEFQPAVDDAAAEADDAYDVREAADLDIAADAEHDHEGESEEEHAEHAEGEHAEEGHDHGSQDPHFWLDPQHYAGVVDALGEHLAEIDPEHAEEYRSGAADFRASLEDLDTEMREGLTGCAHDELVTGHTAFAYLADAYGFEQEGLTGLTPESEPSAQEMAELVEHVREHDVSTIYAETLVPTDVADTIAAEAGVEVAVLDPIEGLTDSSAAEDYLGIMRANLATLQEGQECA</sequence>
<accession>A0A852XA77</accession>
<evidence type="ECO:0000256" key="6">
    <source>
        <dbReference type="SAM" id="SignalP"/>
    </source>
</evidence>
<evidence type="ECO:0000256" key="4">
    <source>
        <dbReference type="RuleBase" id="RU003512"/>
    </source>
</evidence>
<dbReference type="SUPFAM" id="SSF53807">
    <property type="entry name" value="Helical backbone' metal receptor"/>
    <property type="match status" value="1"/>
</dbReference>
<evidence type="ECO:0000256" key="2">
    <source>
        <dbReference type="ARBA" id="ARBA00022448"/>
    </source>
</evidence>
<keyword evidence="8" id="KW-1185">Reference proteome</keyword>
<evidence type="ECO:0000313" key="8">
    <source>
        <dbReference type="Proteomes" id="UP000592181"/>
    </source>
</evidence>
<feature type="compositionally biased region" description="Basic and acidic residues" evidence="5">
    <location>
        <begin position="135"/>
        <end position="153"/>
    </location>
</feature>
<comment type="similarity">
    <text evidence="1 4">Belongs to the bacterial solute-binding protein 9 family.</text>
</comment>
<protein>
    <submittedName>
        <fullName evidence="7">Zinc transport system substrate-binding protein</fullName>
    </submittedName>
</protein>
<evidence type="ECO:0000256" key="5">
    <source>
        <dbReference type="SAM" id="MobiDB-lite"/>
    </source>
</evidence>
<dbReference type="InterPro" id="IPR006128">
    <property type="entry name" value="Lipoprotein_PsaA-like"/>
</dbReference>
<dbReference type="PANTHER" id="PTHR42953:SF3">
    <property type="entry name" value="HIGH-AFFINITY ZINC UPTAKE SYSTEM PROTEIN ZNUA"/>
    <property type="match status" value="1"/>
</dbReference>
<feature type="region of interest" description="Disordered" evidence="5">
    <location>
        <begin position="123"/>
        <end position="159"/>
    </location>
</feature>